<feature type="transmembrane region" description="Helical" evidence="1">
    <location>
        <begin position="17"/>
        <end position="37"/>
    </location>
</feature>
<feature type="transmembrane region" description="Helical" evidence="1">
    <location>
        <begin position="188"/>
        <end position="209"/>
    </location>
</feature>
<gene>
    <name evidence="2" type="ORF">DW070_14990</name>
</gene>
<feature type="transmembrane region" description="Helical" evidence="1">
    <location>
        <begin position="49"/>
        <end position="70"/>
    </location>
</feature>
<sequence>MLKLIKYELIKQKTSKVIIGAILALLEVAFLAGMLLGKEEIMAIAAGMLTFLASVTFVIVGLEEIITYYHDLRDKSGYMLFMTPYNVYEIMGSKILTGFFSIAAAAIIFGIIGFADVTMVCAKYGGVQTLFDLMKAFFRFALQVNVDGMLIVWSIIQAVFSWVGMVTSAFLAITLCITIFSGMRCKGLISFVIYCVLNIAVSAVVVQILNWTDMASANGMMAVFSIFDILFAGACYVATGYILNKELSL</sequence>
<dbReference type="AlphaFoldDB" id="A0A3E2TFB1"/>
<evidence type="ECO:0000256" key="1">
    <source>
        <dbReference type="SAM" id="Phobius"/>
    </source>
</evidence>
<feature type="transmembrane region" description="Helical" evidence="1">
    <location>
        <begin position="162"/>
        <end position="181"/>
    </location>
</feature>
<protein>
    <submittedName>
        <fullName evidence="2">Uncharacterized protein</fullName>
    </submittedName>
</protein>
<keyword evidence="1" id="KW-0812">Transmembrane</keyword>
<evidence type="ECO:0000313" key="3">
    <source>
        <dbReference type="Proteomes" id="UP000260773"/>
    </source>
</evidence>
<reference evidence="2 3" key="1">
    <citation type="submission" date="2018-08" db="EMBL/GenBank/DDBJ databases">
        <title>A genome reference for cultivated species of the human gut microbiota.</title>
        <authorList>
            <person name="Zou Y."/>
            <person name="Xue W."/>
            <person name="Luo G."/>
        </authorList>
    </citation>
    <scope>NUCLEOTIDE SEQUENCE [LARGE SCALE GENOMIC DNA]</scope>
    <source>
        <strain evidence="2 3">AF45-17</strain>
    </source>
</reference>
<feature type="transmembrane region" description="Helical" evidence="1">
    <location>
        <begin position="221"/>
        <end position="243"/>
    </location>
</feature>
<accession>A0A3E2TFB1</accession>
<dbReference type="EMBL" id="QVEP01000055">
    <property type="protein sequence ID" value="RGB74309.1"/>
    <property type="molecule type" value="Genomic_DNA"/>
</dbReference>
<evidence type="ECO:0000313" key="2">
    <source>
        <dbReference type="EMBL" id="RGB74309.1"/>
    </source>
</evidence>
<feature type="transmembrane region" description="Helical" evidence="1">
    <location>
        <begin position="90"/>
        <end position="115"/>
    </location>
</feature>
<name>A0A3E2TFB1_9FIRM</name>
<dbReference type="RefSeq" id="WP_117529038.1">
    <property type="nucleotide sequence ID" value="NZ_JAQENQ010000012.1"/>
</dbReference>
<comment type="caution">
    <text evidence="2">The sequence shown here is derived from an EMBL/GenBank/DDBJ whole genome shotgun (WGS) entry which is preliminary data.</text>
</comment>
<dbReference type="Proteomes" id="UP000260773">
    <property type="component" value="Unassembled WGS sequence"/>
</dbReference>
<keyword evidence="1" id="KW-1133">Transmembrane helix</keyword>
<organism evidence="2 3">
    <name type="scientific">Coprococcus catus</name>
    <dbReference type="NCBI Taxonomy" id="116085"/>
    <lineage>
        <taxon>Bacteria</taxon>
        <taxon>Bacillati</taxon>
        <taxon>Bacillota</taxon>
        <taxon>Clostridia</taxon>
        <taxon>Lachnospirales</taxon>
        <taxon>Lachnospiraceae</taxon>
        <taxon>Coprococcus</taxon>
    </lineage>
</organism>
<keyword evidence="1" id="KW-0472">Membrane</keyword>
<proteinExistence type="predicted"/>